<evidence type="ECO:0000256" key="1">
    <source>
        <dbReference type="SAM" id="MobiDB-lite"/>
    </source>
</evidence>
<feature type="region of interest" description="Disordered" evidence="1">
    <location>
        <begin position="45"/>
        <end position="83"/>
    </location>
</feature>
<dbReference type="EMBL" id="JAINUG010000013">
    <property type="protein sequence ID" value="KAJ8414341.1"/>
    <property type="molecule type" value="Genomic_DNA"/>
</dbReference>
<evidence type="ECO:0000313" key="3">
    <source>
        <dbReference type="Proteomes" id="UP001221898"/>
    </source>
</evidence>
<name>A0AAD7WYG0_9TELE</name>
<proteinExistence type="predicted"/>
<accession>A0AAD7WYG0</accession>
<keyword evidence="3" id="KW-1185">Reference proteome</keyword>
<evidence type="ECO:0000313" key="2">
    <source>
        <dbReference type="EMBL" id="KAJ8414341.1"/>
    </source>
</evidence>
<dbReference type="AlphaFoldDB" id="A0AAD7WYG0"/>
<comment type="caution">
    <text evidence="2">The sequence shown here is derived from an EMBL/GenBank/DDBJ whole genome shotgun (WGS) entry which is preliminary data.</text>
</comment>
<gene>
    <name evidence="2" type="ORF">AAFF_G00052110</name>
</gene>
<organism evidence="2 3">
    <name type="scientific">Aldrovandia affinis</name>
    <dbReference type="NCBI Taxonomy" id="143900"/>
    <lineage>
        <taxon>Eukaryota</taxon>
        <taxon>Metazoa</taxon>
        <taxon>Chordata</taxon>
        <taxon>Craniata</taxon>
        <taxon>Vertebrata</taxon>
        <taxon>Euteleostomi</taxon>
        <taxon>Actinopterygii</taxon>
        <taxon>Neopterygii</taxon>
        <taxon>Teleostei</taxon>
        <taxon>Notacanthiformes</taxon>
        <taxon>Halosauridae</taxon>
        <taxon>Aldrovandia</taxon>
    </lineage>
</organism>
<sequence length="110" mass="11511">MEEKRNSAVRLAADNQGERYICTAWLQRCGTAGPSLSLTSRPAITEPHAAQPFSTSSSSRGIVPPDHRLPAHGSGGDSATCADVTFLPPQQGVARSGTHKAQVGSVRAVM</sequence>
<protein>
    <submittedName>
        <fullName evidence="2">Uncharacterized protein</fullName>
    </submittedName>
</protein>
<reference evidence="2" key="1">
    <citation type="journal article" date="2023" name="Science">
        <title>Genome structures resolve the early diversification of teleost fishes.</title>
        <authorList>
            <person name="Parey E."/>
            <person name="Louis A."/>
            <person name="Montfort J."/>
            <person name="Bouchez O."/>
            <person name="Roques C."/>
            <person name="Iampietro C."/>
            <person name="Lluch J."/>
            <person name="Castinel A."/>
            <person name="Donnadieu C."/>
            <person name="Desvignes T."/>
            <person name="Floi Bucao C."/>
            <person name="Jouanno E."/>
            <person name="Wen M."/>
            <person name="Mejri S."/>
            <person name="Dirks R."/>
            <person name="Jansen H."/>
            <person name="Henkel C."/>
            <person name="Chen W.J."/>
            <person name="Zahm M."/>
            <person name="Cabau C."/>
            <person name="Klopp C."/>
            <person name="Thompson A.W."/>
            <person name="Robinson-Rechavi M."/>
            <person name="Braasch I."/>
            <person name="Lecointre G."/>
            <person name="Bobe J."/>
            <person name="Postlethwait J.H."/>
            <person name="Berthelot C."/>
            <person name="Roest Crollius H."/>
            <person name="Guiguen Y."/>
        </authorList>
    </citation>
    <scope>NUCLEOTIDE SEQUENCE</scope>
    <source>
        <strain evidence="2">NC1722</strain>
    </source>
</reference>
<dbReference type="Proteomes" id="UP001221898">
    <property type="component" value="Unassembled WGS sequence"/>
</dbReference>